<comment type="similarity">
    <text evidence="1 4">Belongs to the pyrroline-5-carboxylate reductase family.</text>
</comment>
<dbReference type="SUPFAM" id="SSF48179">
    <property type="entry name" value="6-phosphogluconate dehydrogenase C-terminal domain-like"/>
    <property type="match status" value="1"/>
</dbReference>
<feature type="binding site" evidence="6">
    <location>
        <begin position="65"/>
        <end position="68"/>
    </location>
    <ligand>
        <name>NADP(+)</name>
        <dbReference type="ChEBI" id="CHEBI:58349"/>
    </ligand>
</feature>
<keyword evidence="3 4" id="KW-0560">Oxidoreductase</keyword>
<organism evidence="10 12">
    <name type="scientific">Pseudodesulfovibrio indicus</name>
    <dbReference type="NCBI Taxonomy" id="1716143"/>
    <lineage>
        <taxon>Bacteria</taxon>
        <taxon>Pseudomonadati</taxon>
        <taxon>Thermodesulfobacteriota</taxon>
        <taxon>Desulfovibrionia</taxon>
        <taxon>Desulfovibrionales</taxon>
        <taxon>Desulfovibrionaceae</taxon>
    </lineage>
</organism>
<dbReference type="Gene3D" id="1.10.3730.10">
    <property type="entry name" value="ProC C-terminal domain-like"/>
    <property type="match status" value="1"/>
</dbReference>
<evidence type="ECO:0000256" key="6">
    <source>
        <dbReference type="PIRSR" id="PIRSR000193-1"/>
    </source>
</evidence>
<evidence type="ECO:0000259" key="8">
    <source>
        <dbReference type="Pfam" id="PF14748"/>
    </source>
</evidence>
<evidence type="ECO:0000313" key="12">
    <source>
        <dbReference type="Proteomes" id="UP000295506"/>
    </source>
</evidence>
<protein>
    <recommendedName>
        <fullName evidence="4 5">Pyrroline-5-carboxylate reductase</fullName>
        <shortName evidence="4">P5C reductase</shortName>
        <shortName evidence="4">P5CR</shortName>
        <ecNumber evidence="4 5">1.5.1.2</ecNumber>
    </recommendedName>
    <alternativeName>
        <fullName evidence="4">PCA reductase</fullName>
    </alternativeName>
</protein>
<dbReference type="OrthoDB" id="9805754at2"/>
<dbReference type="NCBIfam" id="TIGR00112">
    <property type="entry name" value="proC"/>
    <property type="match status" value="1"/>
</dbReference>
<dbReference type="KEGG" id="dej:AWY79_01925"/>
<keyword evidence="4" id="KW-0641">Proline biosynthesis</keyword>
<feature type="domain" description="Pyrroline-5-carboxylate reductase dimerisation" evidence="8">
    <location>
        <begin position="158"/>
        <end position="262"/>
    </location>
</feature>
<comment type="subcellular location">
    <subcellularLocation>
        <location evidence="4">Cytoplasm</location>
    </subcellularLocation>
</comment>
<dbReference type="Proteomes" id="UP000295506">
    <property type="component" value="Unassembled WGS sequence"/>
</dbReference>
<dbReference type="FunFam" id="1.10.3730.10:FF:000001">
    <property type="entry name" value="Pyrroline-5-carboxylate reductase"/>
    <property type="match status" value="1"/>
</dbReference>
<dbReference type="EMBL" id="SOBK01000008">
    <property type="protein sequence ID" value="TDT87359.1"/>
    <property type="molecule type" value="Genomic_DNA"/>
</dbReference>
<dbReference type="PIRSF" id="PIRSF000193">
    <property type="entry name" value="Pyrrol-5-carb_rd"/>
    <property type="match status" value="1"/>
</dbReference>
<keyword evidence="11" id="KW-1185">Reference proteome</keyword>
<evidence type="ECO:0000256" key="1">
    <source>
        <dbReference type="ARBA" id="ARBA00005525"/>
    </source>
</evidence>
<dbReference type="EMBL" id="CP014206">
    <property type="protein sequence ID" value="AMK09958.1"/>
    <property type="molecule type" value="Genomic_DNA"/>
</dbReference>
<dbReference type="InterPro" id="IPR008927">
    <property type="entry name" value="6-PGluconate_DH-like_C_sf"/>
</dbReference>
<dbReference type="GO" id="GO:0055129">
    <property type="term" value="P:L-proline biosynthetic process"/>
    <property type="evidence" value="ECO:0007669"/>
    <property type="project" value="UniProtKB-UniRule"/>
</dbReference>
<dbReference type="InterPro" id="IPR028939">
    <property type="entry name" value="P5C_Rdtase_cat_N"/>
</dbReference>
<dbReference type="HAMAP" id="MF_01925">
    <property type="entry name" value="P5C_reductase"/>
    <property type="match status" value="1"/>
</dbReference>
<dbReference type="EC" id="1.5.1.2" evidence="4 5"/>
<evidence type="ECO:0000259" key="7">
    <source>
        <dbReference type="Pfam" id="PF03807"/>
    </source>
</evidence>
<dbReference type="InterPro" id="IPR036291">
    <property type="entry name" value="NAD(P)-bd_dom_sf"/>
</dbReference>
<name>A0A126QK14_9BACT</name>
<accession>A0A126QK14</accession>
<dbReference type="Proteomes" id="UP000055611">
    <property type="component" value="Chromosome"/>
</dbReference>
<dbReference type="InterPro" id="IPR000304">
    <property type="entry name" value="Pyrroline-COOH_reductase"/>
</dbReference>
<dbReference type="GO" id="GO:0005737">
    <property type="term" value="C:cytoplasm"/>
    <property type="evidence" value="ECO:0007669"/>
    <property type="project" value="UniProtKB-SubCell"/>
</dbReference>
<dbReference type="PANTHER" id="PTHR11645">
    <property type="entry name" value="PYRROLINE-5-CARBOXYLATE REDUCTASE"/>
    <property type="match status" value="1"/>
</dbReference>
<dbReference type="SUPFAM" id="SSF51735">
    <property type="entry name" value="NAD(P)-binding Rossmann-fold domains"/>
    <property type="match status" value="1"/>
</dbReference>
<feature type="binding site" evidence="6">
    <location>
        <begin position="6"/>
        <end position="11"/>
    </location>
    <ligand>
        <name>NADP(+)</name>
        <dbReference type="ChEBI" id="CHEBI:58349"/>
    </ligand>
</feature>
<dbReference type="Gene3D" id="3.40.50.720">
    <property type="entry name" value="NAD(P)-binding Rossmann-like Domain"/>
    <property type="match status" value="1"/>
</dbReference>
<evidence type="ECO:0000313" key="10">
    <source>
        <dbReference type="EMBL" id="TDT87359.1"/>
    </source>
</evidence>
<evidence type="ECO:0000313" key="9">
    <source>
        <dbReference type="EMBL" id="AMK09958.1"/>
    </source>
</evidence>
<evidence type="ECO:0000256" key="2">
    <source>
        <dbReference type="ARBA" id="ARBA00022857"/>
    </source>
</evidence>
<keyword evidence="4" id="KW-0963">Cytoplasm</keyword>
<evidence type="ECO:0000256" key="3">
    <source>
        <dbReference type="ARBA" id="ARBA00023002"/>
    </source>
</evidence>
<keyword evidence="4" id="KW-0028">Amino-acid biosynthesis</keyword>
<comment type="catalytic activity">
    <reaction evidence="4">
        <text>L-proline + NADP(+) = (S)-1-pyrroline-5-carboxylate + NADPH + 2 H(+)</text>
        <dbReference type="Rhea" id="RHEA:14109"/>
        <dbReference type="ChEBI" id="CHEBI:15378"/>
        <dbReference type="ChEBI" id="CHEBI:17388"/>
        <dbReference type="ChEBI" id="CHEBI:57783"/>
        <dbReference type="ChEBI" id="CHEBI:58349"/>
        <dbReference type="ChEBI" id="CHEBI:60039"/>
        <dbReference type="EC" id="1.5.1.2"/>
    </reaction>
</comment>
<dbReference type="GO" id="GO:0004735">
    <property type="term" value="F:pyrroline-5-carboxylate reductase activity"/>
    <property type="evidence" value="ECO:0007669"/>
    <property type="project" value="UniProtKB-UniRule"/>
</dbReference>
<reference evidence="10 12" key="2">
    <citation type="submission" date="2019-03" db="EMBL/GenBank/DDBJ databases">
        <title>Genomic Encyclopedia of Type Strains, Phase IV (KMG-IV): sequencing the most valuable type-strain genomes for metagenomic binning, comparative biology and taxonomic classification.</title>
        <authorList>
            <person name="Goeker M."/>
        </authorList>
    </citation>
    <scope>NUCLEOTIDE SEQUENCE [LARGE SCALE GENOMIC DNA]</scope>
    <source>
        <strain evidence="10 12">DSM 101483</strain>
    </source>
</reference>
<reference evidence="9 11" key="1">
    <citation type="journal article" date="2016" name="Front. Microbiol.">
        <title>Genome Sequence of the Piezophilic, Mesophilic Sulfate-Reducing Bacterium Desulfovibrio indicus J2T.</title>
        <authorList>
            <person name="Cao J."/>
            <person name="Maignien L."/>
            <person name="Shao Z."/>
            <person name="Alain K."/>
            <person name="Jebbar M."/>
        </authorList>
    </citation>
    <scope>NUCLEOTIDE SEQUENCE [LARGE SCALE GENOMIC DNA]</scope>
    <source>
        <strain evidence="9 11">J2</strain>
    </source>
</reference>
<dbReference type="AlphaFoldDB" id="A0A126QK14"/>
<comment type="catalytic activity">
    <reaction evidence="4">
        <text>L-proline + NAD(+) = (S)-1-pyrroline-5-carboxylate + NADH + 2 H(+)</text>
        <dbReference type="Rhea" id="RHEA:14105"/>
        <dbReference type="ChEBI" id="CHEBI:15378"/>
        <dbReference type="ChEBI" id="CHEBI:17388"/>
        <dbReference type="ChEBI" id="CHEBI:57540"/>
        <dbReference type="ChEBI" id="CHEBI:57945"/>
        <dbReference type="ChEBI" id="CHEBI:60039"/>
        <dbReference type="EC" id="1.5.1.2"/>
    </reaction>
</comment>
<comment type="function">
    <text evidence="4">Catalyzes the reduction of 1-pyrroline-5-carboxylate (PCA) to L-proline.</text>
</comment>
<comment type="pathway">
    <text evidence="4">Amino-acid biosynthesis; L-proline biosynthesis; L-proline from L-glutamate 5-semialdehyde: step 1/1.</text>
</comment>
<dbReference type="InterPro" id="IPR029036">
    <property type="entry name" value="P5CR_dimer"/>
</dbReference>
<dbReference type="Pfam" id="PF14748">
    <property type="entry name" value="P5CR_dimer"/>
    <property type="match status" value="1"/>
</dbReference>
<gene>
    <name evidence="4" type="primary">proC</name>
    <name evidence="9" type="ORF">AWY79_01925</name>
    <name evidence="10" type="ORF">EDC59_10824</name>
</gene>
<sequence length="268" mass="28293">MNVGFIGTGNMGGAIIGTLTGAKDITVFGLNQTPHKLEALARETGLIPCGGIGELTSRSDLIVLAVKPQQAGAVWPDMLPALTPDKCLVSLAAGLTQSDLRHGVDNICPVVRTMPNSPAMIGEGVTAVCFDDPALTKAQKRAVLDLFRPSGDVHVLPERSFDAFTAVVGSGPAFIFYLIEAMIESGVELGLERESSSRMVKKLFRGASLMAERSDRHISLLREMSVAPAGTTIAALAHFDRTAVRGNIMDAIRVAFNRSVEMGGGSMS</sequence>
<evidence type="ECO:0000256" key="5">
    <source>
        <dbReference type="NCBIfam" id="TIGR00112"/>
    </source>
</evidence>
<dbReference type="RefSeq" id="WP_066799585.1">
    <property type="nucleotide sequence ID" value="NZ_CP014206.1"/>
</dbReference>
<dbReference type="Pfam" id="PF03807">
    <property type="entry name" value="F420_oxidored"/>
    <property type="match status" value="1"/>
</dbReference>
<feature type="domain" description="Pyrroline-5-carboxylate reductase catalytic N-terminal" evidence="7">
    <location>
        <begin position="3"/>
        <end position="94"/>
    </location>
</feature>
<proteinExistence type="inferred from homology"/>
<keyword evidence="2 4" id="KW-0521">NADP</keyword>
<dbReference type="PANTHER" id="PTHR11645:SF0">
    <property type="entry name" value="PYRROLINE-5-CARBOXYLATE REDUCTASE 3"/>
    <property type="match status" value="1"/>
</dbReference>
<evidence type="ECO:0000313" key="11">
    <source>
        <dbReference type="Proteomes" id="UP000055611"/>
    </source>
</evidence>
<evidence type="ECO:0000256" key="4">
    <source>
        <dbReference type="HAMAP-Rule" id="MF_01925"/>
    </source>
</evidence>